<gene>
    <name evidence="1" type="ORF">ACFSQW_22605</name>
</gene>
<protein>
    <submittedName>
        <fullName evidence="1">Uncharacterized protein</fullName>
    </submittedName>
</protein>
<accession>A0ABW5L9Z0</accession>
<dbReference type="EMBL" id="JBHULD010000025">
    <property type="protein sequence ID" value="MFD2557200.1"/>
    <property type="molecule type" value="Genomic_DNA"/>
</dbReference>
<keyword evidence="2" id="KW-1185">Reference proteome</keyword>
<comment type="caution">
    <text evidence="1">The sequence shown here is derived from an EMBL/GenBank/DDBJ whole genome shotgun (WGS) entry which is preliminary data.</text>
</comment>
<reference evidence="2" key="1">
    <citation type="journal article" date="2019" name="Int. J. Syst. Evol. Microbiol.">
        <title>The Global Catalogue of Microorganisms (GCM) 10K type strain sequencing project: providing services to taxonomists for standard genome sequencing and annotation.</title>
        <authorList>
            <consortium name="The Broad Institute Genomics Platform"/>
            <consortium name="The Broad Institute Genome Sequencing Center for Infectious Disease"/>
            <person name="Wu L."/>
            <person name="Ma J."/>
        </authorList>
    </citation>
    <scope>NUCLEOTIDE SEQUENCE [LARGE SCALE GENOMIC DNA]</scope>
    <source>
        <strain evidence="2">KCTC 52298</strain>
    </source>
</reference>
<dbReference type="Proteomes" id="UP001597440">
    <property type="component" value="Unassembled WGS sequence"/>
</dbReference>
<organism evidence="1 2">
    <name type="scientific">Sphingobacterium tabacisoli</name>
    <dbReference type="NCBI Taxonomy" id="2044855"/>
    <lineage>
        <taxon>Bacteria</taxon>
        <taxon>Pseudomonadati</taxon>
        <taxon>Bacteroidota</taxon>
        <taxon>Sphingobacteriia</taxon>
        <taxon>Sphingobacteriales</taxon>
        <taxon>Sphingobacteriaceae</taxon>
        <taxon>Sphingobacterium</taxon>
    </lineage>
</organism>
<sequence>MPIYRYTDSSFYFQEKNFTILPRTNPYIPINSRIVYDKKGNPDTLEVYLAKAGFDSLRHKQAVITVSRVSSFADVYSPKNCEDVIVKGKVFLKLKYELATRKGNSLFFFPTKDSLVRLY</sequence>
<evidence type="ECO:0000313" key="1">
    <source>
        <dbReference type="EMBL" id="MFD2557200.1"/>
    </source>
</evidence>
<name>A0ABW5L9Z0_9SPHI</name>
<evidence type="ECO:0000313" key="2">
    <source>
        <dbReference type="Proteomes" id="UP001597440"/>
    </source>
</evidence>
<proteinExistence type="predicted"/>